<dbReference type="Pfam" id="PF11185">
    <property type="entry name" value="DUF2971"/>
    <property type="match status" value="1"/>
</dbReference>
<dbReference type="InterPro" id="IPR019734">
    <property type="entry name" value="TPR_rpt"/>
</dbReference>
<dbReference type="PATRIC" id="fig|1053692.7.peg.837"/>
<protein>
    <submittedName>
        <fullName evidence="2">TPR repeat-containing protein</fullName>
    </submittedName>
</protein>
<dbReference type="SMART" id="SM00028">
    <property type="entry name" value="TPR"/>
    <property type="match status" value="2"/>
</dbReference>
<dbReference type="InterPro" id="IPR011990">
    <property type="entry name" value="TPR-like_helical_dom_sf"/>
</dbReference>
<reference evidence="2 3" key="1">
    <citation type="journal article" date="2011" name="J. Bacteriol.">
        <title>Complete Genome Sequence of a Nonculturable Methanococcus maripaludis Strain Extracted in a Metagenomic Survey of Petroleum Reservoir Fluids.</title>
        <authorList>
            <person name="Wang X."/>
            <person name="Greenfield P."/>
            <person name="Li D."/>
            <person name="Hendry P."/>
            <person name="Volk H."/>
            <person name="Sutherland T.D."/>
        </authorList>
    </citation>
    <scope>NUCLEOTIDE SEQUENCE [LARGE SCALE GENOMIC DNA]</scope>
    <source>
        <strain evidence="2 3">X1</strain>
    </source>
</reference>
<dbReference type="SUPFAM" id="SSF48452">
    <property type="entry name" value="TPR-like"/>
    <property type="match status" value="1"/>
</dbReference>
<dbReference type="EMBL" id="CP002913">
    <property type="protein sequence ID" value="AEK19717.1"/>
    <property type="molecule type" value="Genomic_DNA"/>
</dbReference>
<dbReference type="Proteomes" id="UP000008889">
    <property type="component" value="Chromosome"/>
</dbReference>
<sequence length="466" mass="54136">MDRIDDALEIFNSIEDVELSKTGIGLVLYTKKDYPGALNAYGSAFEVNQQMYIAESIIDCAREFNFESALEIFNKYSKNPIAKYAAGLVNIEMDNYHDAIKSFESVLELTEDSIGFDSEFFTIFKYVHNNIDEKDSELIFSVLKNLYPVLKEVIEFKDKRISKNSSNLVHYTTPDAVRNLIKKDSHFRLSNVKYMNDPEEGEILLKNLKENKVKEIAEKHGLDREGNKKIDFGNEYPLQCFYDEIEGIDFQTTFIGSFLEQDDNLYLWRTYGRDSKKEEGKGMCVSISSKFFDKKPHITFDSLSSTDPELNINKNNNDMGFSPVIYDIIYDSEECIKKIIIPFLKDIEEYLHKLKDLSRDQGGKYKALVSTAVRAILDEVLYLVKSKNYQEEKESRILVTCGINHPKIKYNEDTGFPYKLYIEIEKPFREYIEKIVLGPCVDDCGRWKLYLNREGIKVKESNCKYR</sequence>
<organism evidence="3">
    <name type="scientific">Methanococcus maripaludis X1</name>
    <dbReference type="NCBI Taxonomy" id="1053692"/>
    <lineage>
        <taxon>Archaea</taxon>
        <taxon>Methanobacteriati</taxon>
        <taxon>Methanobacteriota</taxon>
        <taxon>Methanomada group</taxon>
        <taxon>Methanococci</taxon>
        <taxon>Methanococcales</taxon>
        <taxon>Methanococcaceae</taxon>
        <taxon>Methanococcus</taxon>
    </lineage>
</organism>
<dbReference type="HOGENOM" id="CLU_023242_1_0_2"/>
<proteinExistence type="predicted"/>
<evidence type="ECO:0000313" key="2">
    <source>
        <dbReference type="EMBL" id="AEK19717.1"/>
    </source>
</evidence>
<dbReference type="AlphaFoldDB" id="G0H4T6"/>
<dbReference type="PROSITE" id="PS50005">
    <property type="entry name" value="TPR"/>
    <property type="match status" value="1"/>
</dbReference>
<dbReference type="Gene3D" id="1.25.40.10">
    <property type="entry name" value="Tetratricopeptide repeat domain"/>
    <property type="match status" value="1"/>
</dbReference>
<feature type="repeat" description="TPR" evidence="1">
    <location>
        <begin position="80"/>
        <end position="113"/>
    </location>
</feature>
<accession>G0H4T6</accession>
<evidence type="ECO:0000256" key="1">
    <source>
        <dbReference type="PROSITE-ProRule" id="PRU00339"/>
    </source>
</evidence>
<gene>
    <name evidence="2" type="ORF">GYY_04210</name>
</gene>
<dbReference type="KEGG" id="mmd:GYY_04210"/>
<dbReference type="InterPro" id="IPR021352">
    <property type="entry name" value="DUF2971"/>
</dbReference>
<name>G0H4T6_METMI</name>
<evidence type="ECO:0000313" key="3">
    <source>
        <dbReference type="Proteomes" id="UP000008889"/>
    </source>
</evidence>
<keyword evidence="1" id="KW-0802">TPR repeat</keyword>